<proteinExistence type="predicted"/>
<keyword evidence="1" id="KW-0812">Transmembrane</keyword>
<dbReference type="AlphaFoldDB" id="A0A149QZK4"/>
<organism evidence="2 3">
    <name type="scientific">Gluconobacter potus</name>
    <dbReference type="NCBI Taxonomy" id="2724927"/>
    <lineage>
        <taxon>Bacteria</taxon>
        <taxon>Pseudomonadati</taxon>
        <taxon>Pseudomonadota</taxon>
        <taxon>Alphaproteobacteria</taxon>
        <taxon>Acetobacterales</taxon>
        <taxon>Acetobacteraceae</taxon>
        <taxon>Gluconobacter</taxon>
    </lineage>
</organism>
<dbReference type="RefSeq" id="WP_062493802.1">
    <property type="nucleotide sequence ID" value="NZ_LHZB01000084.1"/>
</dbReference>
<evidence type="ECO:0000256" key="1">
    <source>
        <dbReference type="SAM" id="Phobius"/>
    </source>
</evidence>
<evidence type="ECO:0000313" key="2">
    <source>
        <dbReference type="EMBL" id="KXV02740.1"/>
    </source>
</evidence>
<gene>
    <name evidence="2" type="ORF">AD929_01780</name>
</gene>
<comment type="caution">
    <text evidence="2">The sequence shown here is derived from an EMBL/GenBank/DDBJ whole genome shotgun (WGS) entry which is preliminary data.</text>
</comment>
<dbReference type="PATRIC" id="fig|442.7.peg.1814"/>
<keyword evidence="1" id="KW-1133">Transmembrane helix</keyword>
<evidence type="ECO:0000313" key="3">
    <source>
        <dbReference type="Proteomes" id="UP000075573"/>
    </source>
</evidence>
<dbReference type="EMBL" id="LHZB01000084">
    <property type="protein sequence ID" value="KXV02740.1"/>
    <property type="molecule type" value="Genomic_DNA"/>
</dbReference>
<feature type="transmembrane region" description="Helical" evidence="1">
    <location>
        <begin position="20"/>
        <end position="38"/>
    </location>
</feature>
<feature type="transmembrane region" description="Helical" evidence="1">
    <location>
        <begin position="69"/>
        <end position="89"/>
    </location>
</feature>
<reference evidence="2 3" key="1">
    <citation type="submission" date="2015-06" db="EMBL/GenBank/DDBJ databases">
        <title>Improved classification and identification of acetic acid bacteria using matrix-assisted laser desorption/ionization time-of-flight mass spectrometry; Gluconobacter nephelii and Gluconobacter uchimurae are later heterotypic synonyms of Gluconobacter japonicus and Gluconobacter oxydans, respectively.</title>
        <authorList>
            <person name="Li L."/>
            <person name="Cleenwerck I."/>
            <person name="De Vuyst L."/>
            <person name="Vandamme P."/>
        </authorList>
    </citation>
    <scope>NUCLEOTIDE SEQUENCE [LARGE SCALE GENOMIC DNA]</scope>
    <source>
        <strain evidence="2 3">LMG 1764</strain>
    </source>
</reference>
<sequence length="167" mass="18666">MQDIMMLRLAISGFPLRTDLMVYLAVAALAAIEIGLWLTLPTPMLWIFFIGVLFIQFRLLKRCLAGDHFIAGPAGLSFLVIVLILDHFHQGVISSHELMRHYLSHGVIHSNNPHAHGVPDLWDTNETSVHIGMGQRFLISVKMAVFFAAGLAACFGWFVLSERQKKA</sequence>
<accession>A0A149QZK4</accession>
<feature type="transmembrane region" description="Helical" evidence="1">
    <location>
        <begin position="137"/>
        <end position="160"/>
    </location>
</feature>
<feature type="transmembrane region" description="Helical" evidence="1">
    <location>
        <begin position="44"/>
        <end position="60"/>
    </location>
</feature>
<keyword evidence="1" id="KW-0472">Membrane</keyword>
<protein>
    <submittedName>
        <fullName evidence="2">Uncharacterized protein</fullName>
    </submittedName>
</protein>
<dbReference type="Proteomes" id="UP000075573">
    <property type="component" value="Unassembled WGS sequence"/>
</dbReference>
<name>A0A149QZK4_9PROT</name>